<reference evidence="1" key="1">
    <citation type="submission" date="2020-11" db="EMBL/GenBank/DDBJ databases">
        <title>Carbohydrate-dependent, anaerobic sulfur respiration: A novel catabolism in halophilic archaea.</title>
        <authorList>
            <person name="Sorokin D.Y."/>
            <person name="Messina E."/>
            <person name="Smedile F."/>
            <person name="La Cono V."/>
            <person name="Hallsworth J.E."/>
            <person name="Yakimov M.M."/>
        </authorList>
    </citation>
    <scope>NUCLEOTIDE SEQUENCE</scope>
    <source>
        <strain evidence="1">HSR12-1</strain>
    </source>
</reference>
<gene>
    <name evidence="1" type="ORF">HSR121_2935</name>
</gene>
<proteinExistence type="predicted"/>
<dbReference type="Proteomes" id="UP000663525">
    <property type="component" value="Chromosome"/>
</dbReference>
<dbReference type="EMBL" id="CP064787">
    <property type="protein sequence ID" value="QSG07252.1"/>
    <property type="molecule type" value="Genomic_DNA"/>
</dbReference>
<protein>
    <submittedName>
        <fullName evidence="1">Uncharacterized protein</fullName>
    </submittedName>
</protein>
<accession>A0A897N2P8</accession>
<dbReference type="AlphaFoldDB" id="A0A897N2P8"/>
<name>A0A897N2P8_9EURY</name>
<evidence type="ECO:0000313" key="1">
    <source>
        <dbReference type="EMBL" id="QSG07252.1"/>
    </source>
</evidence>
<organism evidence="1 2">
    <name type="scientific">Halapricum desulfuricans</name>
    <dbReference type="NCBI Taxonomy" id="2841257"/>
    <lineage>
        <taxon>Archaea</taxon>
        <taxon>Methanobacteriati</taxon>
        <taxon>Methanobacteriota</taxon>
        <taxon>Stenosarchaea group</taxon>
        <taxon>Halobacteria</taxon>
        <taxon>Halobacteriales</taxon>
        <taxon>Haloarculaceae</taxon>
        <taxon>Halapricum</taxon>
    </lineage>
</organism>
<sequence length="43" mass="5029">MELADLPRERLDVQNQDVWENEWHADTRTLFRGSTSLDGVLIT</sequence>
<evidence type="ECO:0000313" key="2">
    <source>
        <dbReference type="Proteomes" id="UP000663525"/>
    </source>
</evidence>